<accession>A0A9P8RNE7</accession>
<keyword evidence="5" id="KW-1133">Transmembrane helix</keyword>
<dbReference type="AlphaFoldDB" id="A0A9P8RNE7"/>
<keyword evidence="2" id="KW-0328">Glycosyltransferase</keyword>
<gene>
    <name evidence="6" type="ORF">BKA67DRAFT_577341</name>
</gene>
<dbReference type="PANTHER" id="PTHR10730">
    <property type="entry name" value="PROCOLLAGEN-LYSINE,2-OXOGLUTARATE 5-DIOXYGENASE/GLYCOSYLTRANSFERASE 25 FAMILY MEMBER"/>
    <property type="match status" value="1"/>
</dbReference>
<dbReference type="PANTHER" id="PTHR10730:SF53">
    <property type="entry name" value="GLYCOSYLTRANSFERASE 25 FAMILY MEMBER"/>
    <property type="match status" value="1"/>
</dbReference>
<evidence type="ECO:0000313" key="7">
    <source>
        <dbReference type="Proteomes" id="UP000758603"/>
    </source>
</evidence>
<dbReference type="OrthoDB" id="47375at2759"/>
<dbReference type="InterPro" id="IPR002654">
    <property type="entry name" value="Glyco_trans_25"/>
</dbReference>
<name>A0A9P8RNE7_9PEZI</name>
<evidence type="ECO:0000256" key="3">
    <source>
        <dbReference type="ARBA" id="ARBA00022679"/>
    </source>
</evidence>
<evidence type="ECO:0000256" key="4">
    <source>
        <dbReference type="SAM" id="MobiDB-lite"/>
    </source>
</evidence>
<reference evidence="6" key="1">
    <citation type="journal article" date="2021" name="Nat. Commun.">
        <title>Genetic determinants of endophytism in the Arabidopsis root mycobiome.</title>
        <authorList>
            <person name="Mesny F."/>
            <person name="Miyauchi S."/>
            <person name="Thiergart T."/>
            <person name="Pickel B."/>
            <person name="Atanasova L."/>
            <person name="Karlsson M."/>
            <person name="Huettel B."/>
            <person name="Barry K.W."/>
            <person name="Haridas S."/>
            <person name="Chen C."/>
            <person name="Bauer D."/>
            <person name="Andreopoulos W."/>
            <person name="Pangilinan J."/>
            <person name="LaButti K."/>
            <person name="Riley R."/>
            <person name="Lipzen A."/>
            <person name="Clum A."/>
            <person name="Drula E."/>
            <person name="Henrissat B."/>
            <person name="Kohler A."/>
            <person name="Grigoriev I.V."/>
            <person name="Martin F.M."/>
            <person name="Hacquard S."/>
        </authorList>
    </citation>
    <scope>NUCLEOTIDE SEQUENCE</scope>
    <source>
        <strain evidence="6">MPI-SDFR-AT-0073</strain>
    </source>
</reference>
<feature type="transmembrane region" description="Helical" evidence="5">
    <location>
        <begin position="9"/>
        <end position="27"/>
    </location>
</feature>
<evidence type="ECO:0000256" key="1">
    <source>
        <dbReference type="ARBA" id="ARBA00006721"/>
    </source>
</evidence>
<dbReference type="GO" id="GO:0016740">
    <property type="term" value="F:transferase activity"/>
    <property type="evidence" value="ECO:0007669"/>
    <property type="project" value="UniProtKB-KW"/>
</dbReference>
<keyword evidence="5" id="KW-0472">Membrane</keyword>
<dbReference type="Proteomes" id="UP000758603">
    <property type="component" value="Unassembled WGS sequence"/>
</dbReference>
<organism evidence="6 7">
    <name type="scientific">Truncatella angustata</name>
    <dbReference type="NCBI Taxonomy" id="152316"/>
    <lineage>
        <taxon>Eukaryota</taxon>
        <taxon>Fungi</taxon>
        <taxon>Dikarya</taxon>
        <taxon>Ascomycota</taxon>
        <taxon>Pezizomycotina</taxon>
        <taxon>Sordariomycetes</taxon>
        <taxon>Xylariomycetidae</taxon>
        <taxon>Amphisphaeriales</taxon>
        <taxon>Sporocadaceae</taxon>
        <taxon>Truncatella</taxon>
    </lineage>
</organism>
<evidence type="ECO:0000313" key="6">
    <source>
        <dbReference type="EMBL" id="KAH6647400.1"/>
    </source>
</evidence>
<dbReference type="EMBL" id="JAGPXC010000008">
    <property type="protein sequence ID" value="KAH6647400.1"/>
    <property type="molecule type" value="Genomic_DNA"/>
</dbReference>
<dbReference type="RefSeq" id="XP_045953912.1">
    <property type="nucleotide sequence ID" value="XM_046103628.1"/>
</dbReference>
<proteinExistence type="inferred from homology"/>
<evidence type="ECO:0008006" key="8">
    <source>
        <dbReference type="Google" id="ProtNLM"/>
    </source>
</evidence>
<comment type="caution">
    <text evidence="6">The sequence shown here is derived from an EMBL/GenBank/DDBJ whole genome shotgun (WGS) entry which is preliminary data.</text>
</comment>
<keyword evidence="7" id="KW-1185">Reference proteome</keyword>
<dbReference type="GeneID" id="70132520"/>
<dbReference type="CDD" id="cd06532">
    <property type="entry name" value="Glyco_transf_25"/>
    <property type="match status" value="1"/>
</dbReference>
<evidence type="ECO:0000256" key="2">
    <source>
        <dbReference type="ARBA" id="ARBA00022676"/>
    </source>
</evidence>
<comment type="similarity">
    <text evidence="1">Belongs to the glycosyltransferase 25 family.</text>
</comment>
<feature type="region of interest" description="Disordered" evidence="4">
    <location>
        <begin position="335"/>
        <end position="358"/>
    </location>
</feature>
<evidence type="ECO:0000256" key="5">
    <source>
        <dbReference type="SAM" id="Phobius"/>
    </source>
</evidence>
<dbReference type="InterPro" id="IPR050757">
    <property type="entry name" value="Collagen_mod_GT25"/>
</dbReference>
<sequence length="394" mass="43445">MSSRRPSNTILIVVGIVLISAFVGFGVKNDTNTQPFSFGKDSKKSSPAGGCIDDVYNSTLGFENIFVIGLPSRTDRRDSLVLASALSNIKLEFADGVLGETVPDKALPIGKVGQERPANPVIGSWRGHMNAIQEVVRRNLSSALIMEDDADWDVRLRKQLRAFALSSQALTQPLQGTKSVYMDTSYPRSQNKQAVATELHLDNLPHTINPSISPYGDEWDVLWLGHCGMHFASDKLDTPSGLVVHENDETVPQKQHLWTLSNPNDVKELYPEHTRVVHHVEDGVCSLVYAVSQKGARQMLYEAGLKNFDAAFDIILRWFCEGTGGRRPHTCLTSSPGLFQHHRPKGPKSGNSDISDHGDGFQDKAYTDVVRWSVRLNAEAIMAGEPLVDQYPDA</sequence>
<protein>
    <recommendedName>
        <fullName evidence="8">Glycosyltransferase family 25 protein</fullName>
    </recommendedName>
</protein>
<keyword evidence="5" id="KW-0812">Transmembrane</keyword>
<keyword evidence="3" id="KW-0808">Transferase</keyword>